<dbReference type="GO" id="GO:0006412">
    <property type="term" value="P:translation"/>
    <property type="evidence" value="ECO:0007669"/>
    <property type="project" value="InterPro"/>
</dbReference>
<keyword evidence="5" id="KW-0496">Mitochondrion</keyword>
<dbReference type="GO" id="GO:1990904">
    <property type="term" value="C:ribonucleoprotein complex"/>
    <property type="evidence" value="ECO:0007669"/>
    <property type="project" value="UniProtKB-KW"/>
</dbReference>
<feature type="domain" description="Small ribosomal subunit protein uS7" evidence="4">
    <location>
        <begin position="19"/>
        <end position="153"/>
    </location>
</feature>
<evidence type="ECO:0000256" key="2">
    <source>
        <dbReference type="ARBA" id="ARBA00022980"/>
    </source>
</evidence>
<name>Q9TC95_NEPOL</name>
<dbReference type="CDD" id="cd00323">
    <property type="entry name" value="uS7"/>
    <property type="match status" value="1"/>
</dbReference>
<dbReference type="PANTHER" id="PTHR11205">
    <property type="entry name" value="RIBOSOMAL PROTEIN S7"/>
    <property type="match status" value="1"/>
</dbReference>
<dbReference type="RefSeq" id="YP_665675.1">
    <property type="nucleotide sequence ID" value="NC_008239.1"/>
</dbReference>
<dbReference type="GO" id="GO:0005840">
    <property type="term" value="C:ribosome"/>
    <property type="evidence" value="ECO:0007669"/>
    <property type="project" value="UniProtKB-KW"/>
</dbReference>
<dbReference type="InterPro" id="IPR023798">
    <property type="entry name" value="Ribosomal_uS7_dom"/>
</dbReference>
<accession>Q9TC95</accession>
<organism evidence="5">
    <name type="scientific">Nephroselmis olivacea</name>
    <name type="common">Green alga</name>
    <dbReference type="NCBI Taxonomy" id="31312"/>
    <lineage>
        <taxon>Eukaryota</taxon>
        <taxon>Viridiplantae</taxon>
        <taxon>Chlorophyta</taxon>
        <taxon>Nephroselmidophyceae</taxon>
        <taxon>Nephroselmidales</taxon>
        <taxon>Nephroselmidaceae</taxon>
        <taxon>Nephroselmis</taxon>
    </lineage>
</organism>
<geneLocation type="mitochondrion" evidence="5"/>
<evidence type="ECO:0000256" key="3">
    <source>
        <dbReference type="ARBA" id="ARBA00023274"/>
    </source>
</evidence>
<dbReference type="EMBL" id="AF110138">
    <property type="protein sequence ID" value="AAF03202.1"/>
    <property type="molecule type" value="Genomic_DNA"/>
</dbReference>
<evidence type="ECO:0000256" key="1">
    <source>
        <dbReference type="ARBA" id="ARBA00007151"/>
    </source>
</evidence>
<comment type="similarity">
    <text evidence="1">Belongs to the universal ribosomal protein uS7 family.</text>
</comment>
<proteinExistence type="inferred from homology"/>
<dbReference type="GeneID" id="4178042"/>
<reference evidence="5" key="1">
    <citation type="journal article" date="1999" name="Plant Cell">
        <title>The complete mitochondrial DNA sequences of Nephroselmis olivacea and Pedinomonas minor: two radically different evolutionary patterns within the green algae.</title>
        <authorList>
            <person name="Turmel M."/>
            <person name="Lemieux C."/>
            <person name="Burger G."/>
            <person name="Lang B.F."/>
            <person name="Otis C."/>
            <person name="Plante I."/>
            <person name="Gray M.W."/>
        </authorList>
    </citation>
    <scope>NUCLEOTIDE SEQUENCE</scope>
    <source>
        <strain evidence="5">NIES-484</strain>
    </source>
</reference>
<dbReference type="AlphaFoldDB" id="Q9TC95"/>
<gene>
    <name evidence="5" type="primary">rps7</name>
</gene>
<evidence type="ECO:0000259" key="4">
    <source>
        <dbReference type="Pfam" id="PF00177"/>
    </source>
</evidence>
<keyword evidence="3" id="KW-0687">Ribonucleoprotein</keyword>
<dbReference type="PIRSF" id="PIRSF002122">
    <property type="entry name" value="RPS7p_RPS7a_RPS5e_RPS7o"/>
    <property type="match status" value="1"/>
</dbReference>
<dbReference type="SUPFAM" id="SSF47973">
    <property type="entry name" value="Ribosomal protein S7"/>
    <property type="match status" value="1"/>
</dbReference>
<evidence type="ECO:0000313" key="5">
    <source>
        <dbReference type="EMBL" id="AAF03202.1"/>
    </source>
</evidence>
<sequence>MINNPVSNQKSFDDSKKKYLYSVWNSNPALLRLLNKMTKGGKKSKASNILSSVIRNLKSINPIYSALESAQPVVEVRSIRVGRLTRQVPIGVAHNRQEGIAIRWLIEVSRNQKKTKHNRIDLVLSKEIQDASTSKGSVITRRNELYKLADINRVFARPRWW</sequence>
<dbReference type="InterPro" id="IPR000235">
    <property type="entry name" value="Ribosomal_uS7"/>
</dbReference>
<keyword evidence="2 5" id="KW-0689">Ribosomal protein</keyword>
<dbReference type="Gene3D" id="1.10.455.10">
    <property type="entry name" value="Ribosomal protein S7 domain"/>
    <property type="match status" value="1"/>
</dbReference>
<protein>
    <submittedName>
        <fullName evidence="5">Ribosomal protein S7</fullName>
    </submittedName>
</protein>
<dbReference type="Pfam" id="PF00177">
    <property type="entry name" value="Ribosomal_S7"/>
    <property type="match status" value="1"/>
</dbReference>
<dbReference type="InterPro" id="IPR036823">
    <property type="entry name" value="Ribosomal_uS7_dom_sf"/>
</dbReference>